<dbReference type="PANTHER" id="PTHR38011:SF11">
    <property type="entry name" value="2,5-DIAMINO-6-RIBOSYLAMINO-4(3H)-PYRIMIDINONE 5'-PHOSPHATE REDUCTASE"/>
    <property type="match status" value="1"/>
</dbReference>
<dbReference type="EMBL" id="QLYX01000004">
    <property type="protein sequence ID" value="RAY15379.1"/>
    <property type="molecule type" value="Genomic_DNA"/>
</dbReference>
<reference evidence="2 3" key="1">
    <citation type="submission" date="2018-06" db="EMBL/GenBank/DDBJ databases">
        <title>Actinomadura craniellae sp. nov. isolated from marine sponge Craniella sp.</title>
        <authorList>
            <person name="Li L."/>
            <person name="Xu Q.H."/>
            <person name="Lin H.W."/>
            <person name="Lu Y.H."/>
        </authorList>
    </citation>
    <scope>NUCLEOTIDE SEQUENCE [LARGE SCALE GENOMIC DNA]</scope>
    <source>
        <strain evidence="2 3">LHW63021</strain>
    </source>
</reference>
<dbReference type="Gene3D" id="3.40.430.10">
    <property type="entry name" value="Dihydrofolate Reductase, subunit A"/>
    <property type="match status" value="1"/>
</dbReference>
<dbReference type="PANTHER" id="PTHR38011">
    <property type="entry name" value="DIHYDROFOLATE REDUCTASE FAMILY PROTEIN (AFU_ORTHOLOGUE AFUA_8G06820)"/>
    <property type="match status" value="1"/>
</dbReference>
<dbReference type="GO" id="GO:0009231">
    <property type="term" value="P:riboflavin biosynthetic process"/>
    <property type="evidence" value="ECO:0007669"/>
    <property type="project" value="InterPro"/>
</dbReference>
<comment type="caution">
    <text evidence="2">The sequence shown here is derived from an EMBL/GenBank/DDBJ whole genome shotgun (WGS) entry which is preliminary data.</text>
</comment>
<dbReference type="InterPro" id="IPR050765">
    <property type="entry name" value="Riboflavin_Biosynth_HTPR"/>
</dbReference>
<evidence type="ECO:0000259" key="1">
    <source>
        <dbReference type="Pfam" id="PF01872"/>
    </source>
</evidence>
<evidence type="ECO:0000313" key="2">
    <source>
        <dbReference type="EMBL" id="RAY15379.1"/>
    </source>
</evidence>
<dbReference type="AlphaFoldDB" id="A0A365H8L5"/>
<dbReference type="Proteomes" id="UP000251891">
    <property type="component" value="Unassembled WGS sequence"/>
</dbReference>
<organism evidence="2 3">
    <name type="scientific">Actinomadura craniellae</name>
    <dbReference type="NCBI Taxonomy" id="2231787"/>
    <lineage>
        <taxon>Bacteria</taxon>
        <taxon>Bacillati</taxon>
        <taxon>Actinomycetota</taxon>
        <taxon>Actinomycetes</taxon>
        <taxon>Streptosporangiales</taxon>
        <taxon>Thermomonosporaceae</taxon>
        <taxon>Actinomadura</taxon>
    </lineage>
</organism>
<dbReference type="SUPFAM" id="SSF53597">
    <property type="entry name" value="Dihydrofolate reductase-like"/>
    <property type="match status" value="1"/>
</dbReference>
<dbReference type="InterPro" id="IPR002734">
    <property type="entry name" value="RibDG_C"/>
</dbReference>
<feature type="domain" description="Bacterial bifunctional deaminase-reductase C-terminal" evidence="1">
    <location>
        <begin position="14"/>
        <end position="187"/>
    </location>
</feature>
<accession>A0A365H8L5</accession>
<proteinExistence type="predicted"/>
<sequence>MPGGRPLPNGAPMRKILAFMMVTVDGYHADTAGTTGWHTVDAEFGEFAAEQLDEADTLLFGRVTYEMMAAYWPTPEATERDPEVAGRMNSTPKIVVSRTLGTAGWSGTRLVRDTGELARLKGEPGGDIMILGSSALTVSLLEAGLVDELRIMVSPLALGAGQSAFRNEAGPTSLELLEARAFKSGNVLLSYRPAG</sequence>
<dbReference type="GO" id="GO:0008703">
    <property type="term" value="F:5-amino-6-(5-phosphoribosylamino)uracil reductase activity"/>
    <property type="evidence" value="ECO:0007669"/>
    <property type="project" value="InterPro"/>
</dbReference>
<dbReference type="InterPro" id="IPR024072">
    <property type="entry name" value="DHFR-like_dom_sf"/>
</dbReference>
<name>A0A365H8L5_9ACTN</name>
<keyword evidence="3" id="KW-1185">Reference proteome</keyword>
<gene>
    <name evidence="2" type="ORF">DPM19_11820</name>
</gene>
<dbReference type="Pfam" id="PF01872">
    <property type="entry name" value="RibD_C"/>
    <property type="match status" value="1"/>
</dbReference>
<protein>
    <submittedName>
        <fullName evidence="2">Dihydrofolate reductase</fullName>
    </submittedName>
</protein>
<evidence type="ECO:0000313" key="3">
    <source>
        <dbReference type="Proteomes" id="UP000251891"/>
    </source>
</evidence>